<keyword evidence="3" id="KW-1185">Reference proteome</keyword>
<protein>
    <recommendedName>
        <fullName evidence="4">Transposase Tc1-like domain-containing protein</fullName>
    </recommendedName>
</protein>
<organism evidence="2 3">
    <name type="scientific">Cuscuta campestris</name>
    <dbReference type="NCBI Taxonomy" id="132261"/>
    <lineage>
        <taxon>Eukaryota</taxon>
        <taxon>Viridiplantae</taxon>
        <taxon>Streptophyta</taxon>
        <taxon>Embryophyta</taxon>
        <taxon>Tracheophyta</taxon>
        <taxon>Spermatophyta</taxon>
        <taxon>Magnoliopsida</taxon>
        <taxon>eudicotyledons</taxon>
        <taxon>Gunneridae</taxon>
        <taxon>Pentapetalae</taxon>
        <taxon>asterids</taxon>
        <taxon>lamiids</taxon>
        <taxon>Solanales</taxon>
        <taxon>Convolvulaceae</taxon>
        <taxon>Cuscuteae</taxon>
        <taxon>Cuscuta</taxon>
        <taxon>Cuscuta subgen. Grammica</taxon>
        <taxon>Cuscuta sect. Cleistogrammica</taxon>
    </lineage>
</organism>
<dbReference type="AlphaFoldDB" id="A0A484KQ08"/>
<sequence>MDYICSNPSSSTLHVFDLNLPPATAHDFNLNEDPTPASRGDDSSFDDDPSFDDTVPSLSIRATASFSETGRLAVGVSPPTPMTNTSTSRGVHTGQLDEPVHENEEEQQENNTRQRLSATEKKRLDAMLMGKAKEDCKLQRGVIKEVAAKFNTNRWAVHILWTKAKQQFNASLPINVEQEMRARVGRKRVTCDLGKQEGAKRSSKNRPAGTLVTKPIPFVTRDVMKRMMLNEVIPAVKAKWPDARAKRVIIQQDNAKPHVTLMIQT</sequence>
<dbReference type="PANTHER" id="PTHR47169">
    <property type="entry name" value="OS01G0541250 PROTEIN"/>
    <property type="match status" value="1"/>
</dbReference>
<feature type="region of interest" description="Disordered" evidence="1">
    <location>
        <begin position="26"/>
        <end position="56"/>
    </location>
</feature>
<evidence type="ECO:0000313" key="3">
    <source>
        <dbReference type="Proteomes" id="UP000595140"/>
    </source>
</evidence>
<name>A0A484KQ08_9ASTE</name>
<dbReference type="PANTHER" id="PTHR47169:SF2">
    <property type="entry name" value="OS01G0541250 PROTEIN"/>
    <property type="match status" value="1"/>
</dbReference>
<dbReference type="Proteomes" id="UP000595140">
    <property type="component" value="Unassembled WGS sequence"/>
</dbReference>
<dbReference type="Gene3D" id="3.30.420.10">
    <property type="entry name" value="Ribonuclease H-like superfamily/Ribonuclease H"/>
    <property type="match status" value="1"/>
</dbReference>
<reference evidence="2 3" key="1">
    <citation type="submission" date="2018-04" db="EMBL/GenBank/DDBJ databases">
        <authorList>
            <person name="Vogel A."/>
        </authorList>
    </citation>
    <scope>NUCLEOTIDE SEQUENCE [LARGE SCALE GENOMIC DNA]</scope>
</reference>
<feature type="region of interest" description="Disordered" evidence="1">
    <location>
        <begin position="71"/>
        <end position="119"/>
    </location>
</feature>
<proteinExistence type="predicted"/>
<dbReference type="EMBL" id="OOIL02000613">
    <property type="protein sequence ID" value="VFQ67440.1"/>
    <property type="molecule type" value="Genomic_DNA"/>
</dbReference>
<evidence type="ECO:0000313" key="2">
    <source>
        <dbReference type="EMBL" id="VFQ67440.1"/>
    </source>
</evidence>
<dbReference type="GO" id="GO:0003676">
    <property type="term" value="F:nucleic acid binding"/>
    <property type="evidence" value="ECO:0007669"/>
    <property type="project" value="InterPro"/>
</dbReference>
<evidence type="ECO:0000256" key="1">
    <source>
        <dbReference type="SAM" id="MobiDB-lite"/>
    </source>
</evidence>
<accession>A0A484KQ08</accession>
<evidence type="ECO:0008006" key="4">
    <source>
        <dbReference type="Google" id="ProtNLM"/>
    </source>
</evidence>
<gene>
    <name evidence="2" type="ORF">CCAM_LOCUS9216</name>
</gene>
<dbReference type="InterPro" id="IPR036397">
    <property type="entry name" value="RNaseH_sf"/>
</dbReference>